<dbReference type="InterPro" id="IPR009288">
    <property type="entry name" value="AIG2-like_dom"/>
</dbReference>
<dbReference type="Proteomes" id="UP000243217">
    <property type="component" value="Unassembled WGS sequence"/>
</dbReference>
<feature type="domain" description="Gamma-glutamylcyclotransferase AIG2-like" evidence="1">
    <location>
        <begin position="8"/>
        <end position="118"/>
    </location>
</feature>
<protein>
    <recommendedName>
        <fullName evidence="1">Gamma-glutamylcyclotransferase AIG2-like domain-containing protein</fullName>
    </recommendedName>
</protein>
<dbReference type="OrthoDB" id="57769at2759"/>
<dbReference type="EMBL" id="JNBS01001946">
    <property type="protein sequence ID" value="OQR96822.1"/>
    <property type="molecule type" value="Genomic_DNA"/>
</dbReference>
<dbReference type="Pfam" id="PF06094">
    <property type="entry name" value="GGACT"/>
    <property type="match status" value="1"/>
</dbReference>
<evidence type="ECO:0000259" key="1">
    <source>
        <dbReference type="Pfam" id="PF06094"/>
    </source>
</evidence>
<name>A0A1V9ZFS0_9STRA</name>
<evidence type="ECO:0000313" key="2">
    <source>
        <dbReference type="EMBL" id="OQR96822.1"/>
    </source>
</evidence>
<reference evidence="2 3" key="1">
    <citation type="journal article" date="2014" name="Genome Biol. Evol.">
        <title>The secreted proteins of Achlya hypogyna and Thraustotheca clavata identify the ancestral oomycete secretome and reveal gene acquisitions by horizontal gene transfer.</title>
        <authorList>
            <person name="Misner I."/>
            <person name="Blouin N."/>
            <person name="Leonard G."/>
            <person name="Richards T.A."/>
            <person name="Lane C.E."/>
        </authorList>
    </citation>
    <scope>NUCLEOTIDE SEQUENCE [LARGE SCALE GENOMIC DNA]</scope>
    <source>
        <strain evidence="2 3">ATCC 34112</strain>
    </source>
</reference>
<keyword evidence="3" id="KW-1185">Reference proteome</keyword>
<dbReference type="Gene3D" id="3.10.490.10">
    <property type="entry name" value="Gamma-glutamyl cyclotransferase-like"/>
    <property type="match status" value="1"/>
</dbReference>
<proteinExistence type="predicted"/>
<evidence type="ECO:0000313" key="3">
    <source>
        <dbReference type="Proteomes" id="UP000243217"/>
    </source>
</evidence>
<gene>
    <name evidence="2" type="ORF">THRCLA_21979</name>
</gene>
<comment type="caution">
    <text evidence="2">The sequence shown here is derived from an EMBL/GenBank/DDBJ whole genome shotgun (WGS) entry which is preliminary data.</text>
</comment>
<dbReference type="SUPFAM" id="SSF110857">
    <property type="entry name" value="Gamma-glutamyl cyclotransferase-like"/>
    <property type="match status" value="1"/>
</dbReference>
<dbReference type="InterPro" id="IPR036568">
    <property type="entry name" value="GGCT-like_sf"/>
</dbReference>
<organism evidence="2 3">
    <name type="scientific">Thraustotheca clavata</name>
    <dbReference type="NCBI Taxonomy" id="74557"/>
    <lineage>
        <taxon>Eukaryota</taxon>
        <taxon>Sar</taxon>
        <taxon>Stramenopiles</taxon>
        <taxon>Oomycota</taxon>
        <taxon>Saprolegniomycetes</taxon>
        <taxon>Saprolegniales</taxon>
        <taxon>Achlyaceae</taxon>
        <taxon>Thraustotheca</taxon>
    </lineage>
</organism>
<dbReference type="AlphaFoldDB" id="A0A1V9ZFS0"/>
<dbReference type="CDD" id="cd06661">
    <property type="entry name" value="GGCT_like"/>
    <property type="match status" value="1"/>
</dbReference>
<accession>A0A1V9ZFS0</accession>
<dbReference type="InterPro" id="IPR013024">
    <property type="entry name" value="GGCT-like"/>
</dbReference>
<sequence>MAMTSVPFFVYGTLMKGFRNYEKHVSHYKSLRFIKSTWYVKNAQLYHFPQGYPGMYPSQDGGKVYGEVLTVDDPAEYAQLLSDLDALEEYFGPNDLSNEYDRVQIQVFDQESNAINAWEIGVHL</sequence>